<evidence type="ECO:0000256" key="4">
    <source>
        <dbReference type="ARBA" id="ARBA00022989"/>
    </source>
</evidence>
<accession>A0AAV9HCJ5</accession>
<gene>
    <name evidence="9" type="ORF">QBC42DRAFT_278303</name>
</gene>
<evidence type="ECO:0000256" key="1">
    <source>
        <dbReference type="ARBA" id="ARBA00004141"/>
    </source>
</evidence>
<evidence type="ECO:0000256" key="2">
    <source>
        <dbReference type="ARBA" id="ARBA00007742"/>
    </source>
</evidence>
<evidence type="ECO:0000313" key="9">
    <source>
        <dbReference type="EMBL" id="KAK4457800.1"/>
    </source>
</evidence>
<keyword evidence="10" id="KW-1185">Reference proteome</keyword>
<feature type="transmembrane region" description="Helical" evidence="7">
    <location>
        <begin position="130"/>
        <end position="149"/>
    </location>
</feature>
<dbReference type="InterPro" id="IPR001104">
    <property type="entry name" value="3-oxo-5_a-steroid_4-DH_C"/>
</dbReference>
<evidence type="ECO:0000256" key="5">
    <source>
        <dbReference type="ARBA" id="ARBA00023136"/>
    </source>
</evidence>
<protein>
    <submittedName>
        <fullName evidence="9">3-oxo-5-alpha-steroid 4-dehydrogenase</fullName>
    </submittedName>
</protein>
<feature type="region of interest" description="Disordered" evidence="6">
    <location>
        <begin position="213"/>
        <end position="234"/>
    </location>
</feature>
<keyword evidence="3 7" id="KW-0812">Transmembrane</keyword>
<evidence type="ECO:0000256" key="7">
    <source>
        <dbReference type="SAM" id="Phobius"/>
    </source>
</evidence>
<dbReference type="PANTHER" id="PTHR10556:SF43">
    <property type="entry name" value="STEROID 5-ALPHA-REDUCTASE DET2"/>
    <property type="match status" value="1"/>
</dbReference>
<comment type="caution">
    <text evidence="9">The sequence shown here is derived from an EMBL/GenBank/DDBJ whole genome shotgun (WGS) entry which is preliminary data.</text>
</comment>
<evidence type="ECO:0000256" key="6">
    <source>
        <dbReference type="SAM" id="MobiDB-lite"/>
    </source>
</evidence>
<dbReference type="Proteomes" id="UP001321749">
    <property type="component" value="Unassembled WGS sequence"/>
</dbReference>
<dbReference type="PROSITE" id="PS50244">
    <property type="entry name" value="S5A_REDUCTASE"/>
    <property type="match status" value="1"/>
</dbReference>
<dbReference type="EMBL" id="MU865097">
    <property type="protein sequence ID" value="KAK4457800.1"/>
    <property type="molecule type" value="Genomic_DNA"/>
</dbReference>
<sequence length="320" mass="37231">MAVGLIPGYFPPSKENYDLLLAIWKWFPVFASIQWLTAFYAMGKTSLPTSRLNLPGRWAWLTMESPGFVTLLYNYFALSRVGGGIVGEENGSPPWRNKVLVALFVIHYAYRAVVYPFIQPSMSPIHAIMWCFAIVFQIVNGTLIGSWLGRYHNYDYNYYHGASSSSSSSIVQFSFGVAIFYLGLAANYYHDEELREIRRREIRRREKLELVKQREEKGESGNQNGKNGEKKKKKTTIEKHYEIPTAGLFRYVLYPHYLVEWVEWFGFWMACGWDCAPAMMFLVNEVFSMLPRAVRGKRWYVEKFGREKVGRRWAVIPGVW</sequence>
<feature type="transmembrane region" description="Helical" evidence="7">
    <location>
        <begin position="20"/>
        <end position="42"/>
    </location>
</feature>
<evidence type="ECO:0000259" key="8">
    <source>
        <dbReference type="Pfam" id="PF02544"/>
    </source>
</evidence>
<comment type="subcellular location">
    <subcellularLocation>
        <location evidence="1">Membrane</location>
        <topology evidence="1">Multi-pass membrane protein</topology>
    </subcellularLocation>
</comment>
<comment type="similarity">
    <text evidence="2">Belongs to the steroid 5-alpha reductase family.</text>
</comment>
<dbReference type="Pfam" id="PF02544">
    <property type="entry name" value="Steroid_dh"/>
    <property type="match status" value="2"/>
</dbReference>
<dbReference type="GO" id="GO:0006629">
    <property type="term" value="P:lipid metabolic process"/>
    <property type="evidence" value="ECO:0007669"/>
    <property type="project" value="InterPro"/>
</dbReference>
<keyword evidence="4 7" id="KW-1133">Transmembrane helix</keyword>
<dbReference type="InterPro" id="IPR039357">
    <property type="entry name" value="SRD5A/TECR"/>
</dbReference>
<feature type="domain" description="3-oxo-5-alpha-steroid 4-dehydrogenase C-terminal" evidence="8">
    <location>
        <begin position="233"/>
        <end position="320"/>
    </location>
</feature>
<reference evidence="9" key="2">
    <citation type="submission" date="2023-06" db="EMBL/GenBank/DDBJ databases">
        <authorList>
            <consortium name="Lawrence Berkeley National Laboratory"/>
            <person name="Mondo S.J."/>
            <person name="Hensen N."/>
            <person name="Bonometti L."/>
            <person name="Westerberg I."/>
            <person name="Brannstrom I.O."/>
            <person name="Guillou S."/>
            <person name="Cros-Aarteil S."/>
            <person name="Calhoun S."/>
            <person name="Haridas S."/>
            <person name="Kuo A."/>
            <person name="Pangilinan J."/>
            <person name="Riley R."/>
            <person name="Labutti K."/>
            <person name="Andreopoulos B."/>
            <person name="Lipzen A."/>
            <person name="Chen C."/>
            <person name="Yanf M."/>
            <person name="Daum C."/>
            <person name="Ng V."/>
            <person name="Clum A."/>
            <person name="Steindorff A."/>
            <person name="Ohm R."/>
            <person name="Martin F."/>
            <person name="Silar P."/>
            <person name="Natvig D."/>
            <person name="Lalanne C."/>
            <person name="Gautier V."/>
            <person name="Ament-Velasquez S.L."/>
            <person name="Kruys A."/>
            <person name="Hutchinson M.I."/>
            <person name="Powell A.J."/>
            <person name="Barry K."/>
            <person name="Miller A.N."/>
            <person name="Grigoriev I.V."/>
            <person name="Debuchy R."/>
            <person name="Gladieux P."/>
            <person name="Thoren M.H."/>
            <person name="Johannesson H."/>
        </authorList>
    </citation>
    <scope>NUCLEOTIDE SEQUENCE</scope>
    <source>
        <strain evidence="9">PSN324</strain>
    </source>
</reference>
<evidence type="ECO:0000313" key="10">
    <source>
        <dbReference type="Proteomes" id="UP001321749"/>
    </source>
</evidence>
<feature type="transmembrane region" description="Helical" evidence="7">
    <location>
        <begin position="169"/>
        <end position="190"/>
    </location>
</feature>
<reference evidence="9" key="1">
    <citation type="journal article" date="2023" name="Mol. Phylogenet. Evol.">
        <title>Genome-scale phylogeny and comparative genomics of the fungal order Sordariales.</title>
        <authorList>
            <person name="Hensen N."/>
            <person name="Bonometti L."/>
            <person name="Westerberg I."/>
            <person name="Brannstrom I.O."/>
            <person name="Guillou S."/>
            <person name="Cros-Aarteil S."/>
            <person name="Calhoun S."/>
            <person name="Haridas S."/>
            <person name="Kuo A."/>
            <person name="Mondo S."/>
            <person name="Pangilinan J."/>
            <person name="Riley R."/>
            <person name="LaButti K."/>
            <person name="Andreopoulos B."/>
            <person name="Lipzen A."/>
            <person name="Chen C."/>
            <person name="Yan M."/>
            <person name="Daum C."/>
            <person name="Ng V."/>
            <person name="Clum A."/>
            <person name="Steindorff A."/>
            <person name="Ohm R.A."/>
            <person name="Martin F."/>
            <person name="Silar P."/>
            <person name="Natvig D.O."/>
            <person name="Lalanne C."/>
            <person name="Gautier V."/>
            <person name="Ament-Velasquez S.L."/>
            <person name="Kruys A."/>
            <person name="Hutchinson M.I."/>
            <person name="Powell A.J."/>
            <person name="Barry K."/>
            <person name="Miller A.N."/>
            <person name="Grigoriev I.V."/>
            <person name="Debuchy R."/>
            <person name="Gladieux P."/>
            <person name="Hiltunen Thoren M."/>
            <person name="Johannesson H."/>
        </authorList>
    </citation>
    <scope>NUCLEOTIDE SEQUENCE</scope>
    <source>
        <strain evidence="9">PSN324</strain>
    </source>
</reference>
<dbReference type="AlphaFoldDB" id="A0AAV9HCJ5"/>
<proteinExistence type="inferred from homology"/>
<name>A0AAV9HCJ5_9PEZI</name>
<organism evidence="9 10">
    <name type="scientific">Cladorrhinum samala</name>
    <dbReference type="NCBI Taxonomy" id="585594"/>
    <lineage>
        <taxon>Eukaryota</taxon>
        <taxon>Fungi</taxon>
        <taxon>Dikarya</taxon>
        <taxon>Ascomycota</taxon>
        <taxon>Pezizomycotina</taxon>
        <taxon>Sordariomycetes</taxon>
        <taxon>Sordariomycetidae</taxon>
        <taxon>Sordariales</taxon>
        <taxon>Podosporaceae</taxon>
        <taxon>Cladorrhinum</taxon>
    </lineage>
</organism>
<keyword evidence="5 7" id="KW-0472">Membrane</keyword>
<dbReference type="GO" id="GO:0016627">
    <property type="term" value="F:oxidoreductase activity, acting on the CH-CH group of donors"/>
    <property type="evidence" value="ECO:0007669"/>
    <property type="project" value="InterPro"/>
</dbReference>
<dbReference type="GO" id="GO:0016020">
    <property type="term" value="C:membrane"/>
    <property type="evidence" value="ECO:0007669"/>
    <property type="project" value="UniProtKB-SubCell"/>
</dbReference>
<dbReference type="PANTHER" id="PTHR10556">
    <property type="entry name" value="3-OXO-5-ALPHA-STEROID 4-DEHYDROGENASE"/>
    <property type="match status" value="1"/>
</dbReference>
<evidence type="ECO:0000256" key="3">
    <source>
        <dbReference type="ARBA" id="ARBA00022692"/>
    </source>
</evidence>
<feature type="domain" description="3-oxo-5-alpha-steroid 4-dehydrogenase C-terminal" evidence="8">
    <location>
        <begin position="127"/>
        <end position="200"/>
    </location>
</feature>